<dbReference type="SMART" id="SM00342">
    <property type="entry name" value="HTH_ARAC"/>
    <property type="match status" value="1"/>
</dbReference>
<dbReference type="InterPro" id="IPR050204">
    <property type="entry name" value="AraC_XylS_family_regulators"/>
</dbReference>
<dbReference type="GO" id="GO:0043565">
    <property type="term" value="F:sequence-specific DNA binding"/>
    <property type="evidence" value="ECO:0007669"/>
    <property type="project" value="InterPro"/>
</dbReference>
<dbReference type="Gene3D" id="1.10.10.60">
    <property type="entry name" value="Homeodomain-like"/>
    <property type="match status" value="1"/>
</dbReference>
<gene>
    <name evidence="5" type="ORF">DC432_01405</name>
</gene>
<evidence type="ECO:0000259" key="4">
    <source>
        <dbReference type="PROSITE" id="PS01124"/>
    </source>
</evidence>
<evidence type="ECO:0000256" key="1">
    <source>
        <dbReference type="ARBA" id="ARBA00023015"/>
    </source>
</evidence>
<dbReference type="EMBL" id="QDFT01000002">
    <property type="protein sequence ID" value="PVE79436.1"/>
    <property type="molecule type" value="Genomic_DNA"/>
</dbReference>
<accession>A0A2T7WYX3</accession>
<dbReference type="AlphaFoldDB" id="A0A2T7WYX3"/>
<dbReference type="InterPro" id="IPR018060">
    <property type="entry name" value="HTH_AraC"/>
</dbReference>
<keyword evidence="1" id="KW-0805">Transcription regulation</keyword>
<proteinExistence type="predicted"/>
<dbReference type="Proteomes" id="UP000244649">
    <property type="component" value="Unassembled WGS sequence"/>
</dbReference>
<dbReference type="RefSeq" id="WP_116536363.1">
    <property type="nucleotide sequence ID" value="NZ_QDFT01000002.1"/>
</dbReference>
<keyword evidence="2" id="KW-0238">DNA-binding</keyword>
<dbReference type="PANTHER" id="PTHR46796:SF12">
    <property type="entry name" value="HTH-TYPE DNA-BINDING TRANSCRIPTIONAL ACTIVATOR EUTR"/>
    <property type="match status" value="1"/>
</dbReference>
<sequence length="310" mass="35034">MGQILRVRSHGVDDVERVWKQFIPGARLDRVDPRNIAFAWTSVELPGFSTVSYELGAGVHSSVRVDEQFMACRLVADDARVEAEGRAIDPRRPWVTSEAGAEAQWARSARVRAFVFDRSDAERIARLASGDDRLVLRRMEPEGRSRDATTQWERAFVHVSTSLMSLHDDDLIAAELRRHALLTTLSTFSTPFVEAVERQRQRSAAPRTVRRAIAFIEEHAREPLTLEEIAAASGMSSRGLQHAFRRALDTTPTEYLRRVRLSGAHEELRAGTAVSVADVARRWGFSSASRFARYHREHYGQNPAQIARMF</sequence>
<feature type="domain" description="HTH araC/xylS-type" evidence="4">
    <location>
        <begin position="210"/>
        <end position="309"/>
    </location>
</feature>
<evidence type="ECO:0000313" key="6">
    <source>
        <dbReference type="Proteomes" id="UP000244649"/>
    </source>
</evidence>
<keyword evidence="3" id="KW-0804">Transcription</keyword>
<name>A0A2T7WYX3_MICTE</name>
<dbReference type="InterPro" id="IPR009057">
    <property type="entry name" value="Homeodomain-like_sf"/>
</dbReference>
<evidence type="ECO:0000256" key="2">
    <source>
        <dbReference type="ARBA" id="ARBA00023125"/>
    </source>
</evidence>
<dbReference type="SUPFAM" id="SSF46689">
    <property type="entry name" value="Homeodomain-like"/>
    <property type="match status" value="2"/>
</dbReference>
<dbReference type="PROSITE" id="PS01124">
    <property type="entry name" value="HTH_ARAC_FAMILY_2"/>
    <property type="match status" value="1"/>
</dbReference>
<protein>
    <submittedName>
        <fullName evidence="5">AraC family transcriptional regulator</fullName>
    </submittedName>
</protein>
<evidence type="ECO:0000313" key="5">
    <source>
        <dbReference type="EMBL" id="PVE79436.1"/>
    </source>
</evidence>
<comment type="caution">
    <text evidence="5">The sequence shown here is derived from an EMBL/GenBank/DDBJ whole genome shotgun (WGS) entry which is preliminary data.</text>
</comment>
<reference evidence="5 6" key="1">
    <citation type="submission" date="2018-04" db="EMBL/GenBank/DDBJ databases">
        <authorList>
            <person name="Go L.Y."/>
            <person name="Mitchell J.A."/>
        </authorList>
    </citation>
    <scope>NUCLEOTIDE SEQUENCE [LARGE SCALE GENOMIC DNA]</scope>
    <source>
        <strain evidence="5 6">TPD7010</strain>
    </source>
</reference>
<dbReference type="GO" id="GO:0003700">
    <property type="term" value="F:DNA-binding transcription factor activity"/>
    <property type="evidence" value="ECO:0007669"/>
    <property type="project" value="InterPro"/>
</dbReference>
<evidence type="ECO:0000256" key="3">
    <source>
        <dbReference type="ARBA" id="ARBA00023163"/>
    </source>
</evidence>
<dbReference type="PANTHER" id="PTHR46796">
    <property type="entry name" value="HTH-TYPE TRANSCRIPTIONAL ACTIVATOR RHAS-RELATED"/>
    <property type="match status" value="1"/>
</dbReference>
<dbReference type="Pfam" id="PF12833">
    <property type="entry name" value="HTH_18"/>
    <property type="match status" value="1"/>
</dbReference>
<organism evidence="5 6">
    <name type="scientific">Microbacterium testaceum</name>
    <name type="common">Aureobacterium testaceum</name>
    <name type="synonym">Brevibacterium testaceum</name>
    <dbReference type="NCBI Taxonomy" id="2033"/>
    <lineage>
        <taxon>Bacteria</taxon>
        <taxon>Bacillati</taxon>
        <taxon>Actinomycetota</taxon>
        <taxon>Actinomycetes</taxon>
        <taxon>Micrococcales</taxon>
        <taxon>Microbacteriaceae</taxon>
        <taxon>Microbacterium</taxon>
    </lineage>
</organism>